<dbReference type="AlphaFoldDB" id="A0A0E3Z0Y3"/>
<dbReference type="EMBL" id="CP011144">
    <property type="protein sequence ID" value="AKC86347.1"/>
    <property type="molecule type" value="Genomic_DNA"/>
</dbReference>
<dbReference type="PANTHER" id="PTHR30024:SF7">
    <property type="entry name" value="NITRATE_NITRITE BINDING PROTEIN NRTA"/>
    <property type="match status" value="1"/>
</dbReference>
<dbReference type="Proteomes" id="UP000033067">
    <property type="component" value="Chromosome"/>
</dbReference>
<keyword evidence="3" id="KW-1003">Cell membrane</keyword>
<keyword evidence="8" id="KW-1185">Reference proteome</keyword>
<keyword evidence="4" id="KW-0997">Cell inner membrane</keyword>
<name>A0A0E3Z0Y3_9GAMM</name>
<accession>A0A0E3Z0Y3</accession>
<dbReference type="Gene3D" id="3.40.190.10">
    <property type="entry name" value="Periplasmic binding protein-like II"/>
    <property type="match status" value="2"/>
</dbReference>
<evidence type="ECO:0000256" key="3">
    <source>
        <dbReference type="ARBA" id="ARBA00022475"/>
    </source>
</evidence>
<dbReference type="OrthoDB" id="9815454at2"/>
<evidence type="ECO:0000256" key="2">
    <source>
        <dbReference type="ARBA" id="ARBA00022448"/>
    </source>
</evidence>
<dbReference type="SUPFAM" id="SSF53850">
    <property type="entry name" value="Periplasmic binding protein-like II"/>
    <property type="match status" value="1"/>
</dbReference>
<dbReference type="GO" id="GO:0012505">
    <property type="term" value="C:endomembrane system"/>
    <property type="evidence" value="ECO:0007669"/>
    <property type="project" value="UniProtKB-SubCell"/>
</dbReference>
<evidence type="ECO:0000313" key="8">
    <source>
        <dbReference type="Proteomes" id="UP000033067"/>
    </source>
</evidence>
<keyword evidence="5" id="KW-0732">Signal</keyword>
<dbReference type="PATRIC" id="fig|314722.6.peg.1213"/>
<evidence type="ECO:0000256" key="6">
    <source>
        <dbReference type="ARBA" id="ARBA00023136"/>
    </source>
</evidence>
<dbReference type="CDD" id="cd13553">
    <property type="entry name" value="PBP2_NrtA_CpmA_like"/>
    <property type="match status" value="1"/>
</dbReference>
<protein>
    <submittedName>
        <fullName evidence="7">Nitrate ABC transporter substrate-binding protein</fullName>
    </submittedName>
</protein>
<proteinExistence type="predicted"/>
<comment type="subcellular location">
    <subcellularLocation>
        <location evidence="1">Endomembrane system</location>
    </subcellularLocation>
</comment>
<evidence type="ECO:0000313" key="7">
    <source>
        <dbReference type="EMBL" id="AKC86347.1"/>
    </source>
</evidence>
<sequence>MTTNAQAATRALDVGFMPLLDAAPLVAAVRLGLDRKHGLELRLHRQASWATLRDRLLSGELDAAHVMAALVLAVQTGIGGPQADLAILMGLNRNGQAIALSPPLAEALAQGRPLAEALRALPRRPVFAQTFPTGTHALWLYHWLAAQGVDPMRDVEAVTLPPPQMPRALADGALDGFCAGEPWGEQAEATGAGRRVVRSGQLWPGHPEKVLACRRDFAALQPELATALTAAVLEACRWLDADPRHREQAAQWLAAPDAIGLPLDRLAAGLLPRAGDVPEQSLQFHADGAANLPRIADGRWFLEQFRRWRWLPPAADGGDEGTGDADADAWLADVYRLDVYHQAAEDVGVLLPAQDASLDRGRPQ</sequence>
<reference evidence="7 8" key="1">
    <citation type="journal article" date="2015" name="Genome Announc.">
        <title>Complete Genome Sequence of Pseudoxanthomonas suwonensis Strain J1, a Cellulose-Degrading Bacterium Isolated from Leaf- and Wood-Enriched Soil.</title>
        <authorList>
            <person name="Hou L."/>
            <person name="Jiang J."/>
            <person name="Xu Z."/>
            <person name="Zhou Y."/>
            <person name="Leung F.C."/>
        </authorList>
    </citation>
    <scope>NUCLEOTIDE SEQUENCE [LARGE SCALE GENOMIC DNA]</scope>
    <source>
        <strain evidence="7 8">J1</strain>
    </source>
</reference>
<dbReference type="PANTHER" id="PTHR30024">
    <property type="entry name" value="ALIPHATIC SULFONATES-BINDING PROTEIN-RELATED"/>
    <property type="match status" value="1"/>
</dbReference>
<gene>
    <name evidence="7" type="ORF">WQ53_05735</name>
</gene>
<organism evidence="7 8">
    <name type="scientific">Pseudoxanthomonas suwonensis</name>
    <dbReference type="NCBI Taxonomy" id="314722"/>
    <lineage>
        <taxon>Bacteria</taxon>
        <taxon>Pseudomonadati</taxon>
        <taxon>Pseudomonadota</taxon>
        <taxon>Gammaproteobacteria</taxon>
        <taxon>Lysobacterales</taxon>
        <taxon>Lysobacteraceae</taxon>
        <taxon>Pseudoxanthomonas</taxon>
    </lineage>
</organism>
<evidence type="ECO:0000256" key="4">
    <source>
        <dbReference type="ARBA" id="ARBA00022519"/>
    </source>
</evidence>
<evidence type="ECO:0000256" key="5">
    <source>
        <dbReference type="ARBA" id="ARBA00022729"/>
    </source>
</evidence>
<dbReference type="RefSeq" id="WP_052631178.1">
    <property type="nucleotide sequence ID" value="NZ_CP011144.1"/>
</dbReference>
<dbReference type="InterPro" id="IPR044527">
    <property type="entry name" value="NrtA/CpmA_ABC-bd_dom"/>
</dbReference>
<dbReference type="Pfam" id="PF13379">
    <property type="entry name" value="NMT1_2"/>
    <property type="match status" value="1"/>
</dbReference>
<evidence type="ECO:0000256" key="1">
    <source>
        <dbReference type="ARBA" id="ARBA00004308"/>
    </source>
</evidence>
<dbReference type="KEGG" id="psuw:WQ53_05735"/>
<keyword evidence="6" id="KW-0472">Membrane</keyword>
<keyword evidence="2" id="KW-0813">Transport</keyword>